<dbReference type="Proteomes" id="UP000036261">
    <property type="component" value="Unassembled WGS sequence"/>
</dbReference>
<dbReference type="EMBL" id="LFND01000002">
    <property type="protein sequence ID" value="KMQ65443.1"/>
    <property type="molecule type" value="Genomic_DNA"/>
</dbReference>
<reference evidence="3 4" key="1">
    <citation type="journal article" date="2013" name="Int. J. Syst. Evol. Microbiol.">
        <title>Chryseobacterium angstadtii sp. nov., isolated from a newt tank.</title>
        <authorList>
            <person name="Kirk K.E."/>
            <person name="Hoffman J.A."/>
            <person name="Smith K.A."/>
            <person name="Strahan B.L."/>
            <person name="Failor K.C."/>
            <person name="Krebs J.E."/>
            <person name="Gale A.N."/>
            <person name="Do T.D."/>
            <person name="Sontag T.C."/>
            <person name="Batties A.M."/>
            <person name="Mistiszyn K."/>
            <person name="Newman J.D."/>
        </authorList>
    </citation>
    <scope>NUCLEOTIDE SEQUENCE [LARGE SCALE GENOMIC DNA]</scope>
    <source>
        <strain evidence="3 4">KM</strain>
    </source>
</reference>
<sequence>MHNNKFGDYTPEIAKEEVLDITLGIFYDGTLNNKTNTTERREKTADYKKNGGKPGDNNSYNNDWSNVARLWDNYDKNFGIYIEGIGTEDKKEDSMLGYAFGTGDTGIRGKVRKGCEEIVKKVKTIKSSKKADKIAVLTFDVFGFSRGAAAARNFLHEIGKSKYKAKTTTVSYEGMTVTSHSDSDGSTVESEELPKWGHLGLKLQEAGITVDVLRVRFLGIYDTVSSYSKNFSAMPNFHNDVAELGLNDIGRAQTIIHFVAENEHRENFDLTNVPVGIEKIFPGVHCDVGGAYEDGPETWEEVETSWTTSAKLETLKAKLIAEAWYKENELTITPGFYLALKGSRAFLKKTYSYIPLHFMAEYGVQKTVPLTIKKLTDETYSISDDQLLVRVKNRLRPYAMADGKQYIFKRYKDVETAYGGASIPEQKYADYQKEMKEQDDLRILRNKYLHWSARREGIGMDPTSDRERVKHKA</sequence>
<dbReference type="AlphaFoldDB" id="A0A0J7IG87"/>
<organism evidence="3 4">
    <name type="scientific">Chryseobacterium angstadtii</name>
    <dbReference type="NCBI Taxonomy" id="558151"/>
    <lineage>
        <taxon>Bacteria</taxon>
        <taxon>Pseudomonadati</taxon>
        <taxon>Bacteroidota</taxon>
        <taxon>Flavobacteriia</taxon>
        <taxon>Flavobacteriales</taxon>
        <taxon>Weeksellaceae</taxon>
        <taxon>Chryseobacterium group</taxon>
        <taxon>Chryseobacterium</taxon>
    </lineage>
</organism>
<keyword evidence="4" id="KW-1185">Reference proteome</keyword>
<protein>
    <recommendedName>
        <fullName evidence="2">T6SS Phospholipase effector Tle1-like catalytic domain-containing protein</fullName>
    </recommendedName>
</protein>
<dbReference type="OrthoDB" id="4378831at2"/>
<proteinExistence type="predicted"/>
<evidence type="ECO:0000313" key="3">
    <source>
        <dbReference type="EMBL" id="KMQ65443.1"/>
    </source>
</evidence>
<dbReference type="RefSeq" id="WP_048505734.1">
    <property type="nucleotide sequence ID" value="NZ_LFND01000002.1"/>
</dbReference>
<evidence type="ECO:0000256" key="1">
    <source>
        <dbReference type="SAM" id="MobiDB-lite"/>
    </source>
</evidence>
<name>A0A0J7IG87_9FLAO</name>
<gene>
    <name evidence="3" type="ORF">ACM46_05975</name>
</gene>
<comment type="caution">
    <text evidence="3">The sequence shown here is derived from an EMBL/GenBank/DDBJ whole genome shotgun (WGS) entry which is preliminary data.</text>
</comment>
<feature type="compositionally biased region" description="Basic and acidic residues" evidence="1">
    <location>
        <begin position="37"/>
        <end position="49"/>
    </location>
</feature>
<dbReference type="PANTHER" id="PTHR33840:SF1">
    <property type="entry name" value="TLE1 PHOSPHOLIPASE DOMAIN-CONTAINING PROTEIN"/>
    <property type="match status" value="1"/>
</dbReference>
<dbReference type="Pfam" id="PF09994">
    <property type="entry name" value="T6SS_Tle1-like_cat"/>
    <property type="match status" value="1"/>
</dbReference>
<feature type="region of interest" description="Disordered" evidence="1">
    <location>
        <begin position="37"/>
        <end position="59"/>
    </location>
</feature>
<evidence type="ECO:0000313" key="4">
    <source>
        <dbReference type="Proteomes" id="UP000036261"/>
    </source>
</evidence>
<dbReference type="STRING" id="558151.ACM46_05975"/>
<dbReference type="PATRIC" id="fig|558151.6.peg.1250"/>
<dbReference type="PANTHER" id="PTHR33840">
    <property type="match status" value="1"/>
</dbReference>
<feature type="domain" description="T6SS Phospholipase effector Tle1-like catalytic" evidence="2">
    <location>
        <begin position="27"/>
        <end position="297"/>
    </location>
</feature>
<dbReference type="InterPro" id="IPR018712">
    <property type="entry name" value="Tle1-like_cat"/>
</dbReference>
<evidence type="ECO:0000259" key="2">
    <source>
        <dbReference type="Pfam" id="PF09994"/>
    </source>
</evidence>
<accession>A0A0J7IG87</accession>